<keyword evidence="1" id="KW-1133">Transmembrane helix</keyword>
<dbReference type="AlphaFoldDB" id="A0AAX6FXB2"/>
<evidence type="ECO:0000313" key="3">
    <source>
        <dbReference type="EMBL" id="KAJ6835117.1"/>
    </source>
</evidence>
<proteinExistence type="predicted"/>
<evidence type="ECO:0000256" key="1">
    <source>
        <dbReference type="SAM" id="Phobius"/>
    </source>
</evidence>
<reference evidence="2" key="2">
    <citation type="submission" date="2023-04" db="EMBL/GenBank/DDBJ databases">
        <authorList>
            <person name="Bruccoleri R.E."/>
            <person name="Oakeley E.J."/>
            <person name="Faust A.-M."/>
            <person name="Dessus-Babus S."/>
            <person name="Altorfer M."/>
            <person name="Burckhardt D."/>
            <person name="Oertli M."/>
            <person name="Naumann U."/>
            <person name="Petersen F."/>
            <person name="Wong J."/>
        </authorList>
    </citation>
    <scope>NUCLEOTIDE SEQUENCE</scope>
    <source>
        <strain evidence="2">GSM-AAB239-AS_SAM_17_03QT</strain>
        <tissue evidence="2">Leaf</tissue>
    </source>
</reference>
<keyword evidence="1" id="KW-0472">Membrane</keyword>
<feature type="transmembrane region" description="Helical" evidence="1">
    <location>
        <begin position="30"/>
        <end position="55"/>
    </location>
</feature>
<dbReference type="EMBL" id="JANAVB010011123">
    <property type="protein sequence ID" value="KAJ6837902.1"/>
    <property type="molecule type" value="Genomic_DNA"/>
</dbReference>
<keyword evidence="1" id="KW-0812">Transmembrane</keyword>
<organism evidence="2 5">
    <name type="scientific">Iris pallida</name>
    <name type="common">Sweet iris</name>
    <dbReference type="NCBI Taxonomy" id="29817"/>
    <lineage>
        <taxon>Eukaryota</taxon>
        <taxon>Viridiplantae</taxon>
        <taxon>Streptophyta</taxon>
        <taxon>Embryophyta</taxon>
        <taxon>Tracheophyta</taxon>
        <taxon>Spermatophyta</taxon>
        <taxon>Magnoliopsida</taxon>
        <taxon>Liliopsida</taxon>
        <taxon>Asparagales</taxon>
        <taxon>Iridaceae</taxon>
        <taxon>Iridoideae</taxon>
        <taxon>Irideae</taxon>
        <taxon>Iris</taxon>
    </lineage>
</organism>
<name>A0AAX6FXB2_IRIPA</name>
<evidence type="ECO:0000313" key="5">
    <source>
        <dbReference type="Proteomes" id="UP001140949"/>
    </source>
</evidence>
<evidence type="ECO:0000313" key="4">
    <source>
        <dbReference type="EMBL" id="KAJ6837902.1"/>
    </source>
</evidence>
<protein>
    <submittedName>
        <fullName evidence="4">Short-chain dehydrogenase reductase 3a-like</fullName>
    </submittedName>
</protein>
<accession>A0AAX6FXB2</accession>
<dbReference type="EMBL" id="JANAVB010013597">
    <property type="protein sequence ID" value="KAJ6835117.1"/>
    <property type="molecule type" value="Genomic_DNA"/>
</dbReference>
<keyword evidence="5" id="KW-1185">Reference proteome</keyword>
<reference evidence="2" key="1">
    <citation type="journal article" date="2023" name="GigaByte">
        <title>Genome assembly of the bearded iris, Iris pallida Lam.</title>
        <authorList>
            <person name="Bruccoleri R.E."/>
            <person name="Oakeley E.J."/>
            <person name="Faust A.M.E."/>
            <person name="Altorfer M."/>
            <person name="Dessus-Babus S."/>
            <person name="Burckhardt D."/>
            <person name="Oertli M."/>
            <person name="Naumann U."/>
            <person name="Petersen F."/>
            <person name="Wong J."/>
        </authorList>
    </citation>
    <scope>NUCLEOTIDE SEQUENCE</scope>
    <source>
        <strain evidence="2">GSM-AAB239-AS_SAM_17_03QT</strain>
    </source>
</reference>
<dbReference type="EMBL" id="JANAVB010025197">
    <property type="protein sequence ID" value="KAJ6820853.1"/>
    <property type="molecule type" value="Genomic_DNA"/>
</dbReference>
<gene>
    <name evidence="3" type="ORF">M6B38_124100</name>
    <name evidence="4" type="ORF">M6B38_322670</name>
    <name evidence="2" type="ORF">M6B38_393905</name>
</gene>
<evidence type="ECO:0000313" key="2">
    <source>
        <dbReference type="EMBL" id="KAJ6820853.1"/>
    </source>
</evidence>
<dbReference type="Proteomes" id="UP001140949">
    <property type="component" value="Unassembled WGS sequence"/>
</dbReference>
<sequence length="119" mass="13804">MDSFSFYFSLLSFAICIIFIIRLKVLVNLYWLSLCMNLLSNIVMTITLKSFSLLFPICVKLCSTCTDTLKFMTIYVLCDCRLICSNCILVDVGLHLQVYLQVQDGEEITRRLVLYFEDI</sequence>
<comment type="caution">
    <text evidence="2">The sequence shown here is derived from an EMBL/GenBank/DDBJ whole genome shotgun (WGS) entry which is preliminary data.</text>
</comment>
<feature type="transmembrane region" description="Helical" evidence="1">
    <location>
        <begin position="6"/>
        <end position="23"/>
    </location>
</feature>